<comment type="similarity">
    <text evidence="2">Belongs to the binding-protein-dependent transport system permease family. CysTW subfamily.</text>
</comment>
<reference evidence="10 11" key="1">
    <citation type="journal article" date="2012" name="J. Bacteriol.">
        <title>Genome sequence of the soybean symbiont Sinorhizobium fredii HH103.</title>
        <authorList>
            <person name="Weidner S."/>
            <person name="Becker A."/>
            <person name="Bonilla I."/>
            <person name="Jaenicke S."/>
            <person name="Lloret J."/>
            <person name="Margaret I."/>
            <person name="Puhler A."/>
            <person name="Ruiz-Sainz J.E."/>
            <person name="Schneiker-Bekel S."/>
            <person name="Szczepanowski R."/>
            <person name="Vinardell J.M."/>
            <person name="Zehner S."/>
            <person name="Gottfert M."/>
        </authorList>
    </citation>
    <scope>NUCLEOTIDE SEQUENCE [LARGE SCALE GENOMIC DNA]</scope>
    <source>
        <strain evidence="10 11">HH103</strain>
        <plasmid evidence="11">pSfHH103e</plasmid>
    </source>
</reference>
<evidence type="ECO:0000256" key="7">
    <source>
        <dbReference type="ARBA" id="ARBA00023136"/>
    </source>
</evidence>
<feature type="transmembrane region" description="Helical" evidence="8">
    <location>
        <begin position="202"/>
        <end position="222"/>
    </location>
</feature>
<geneLocation type="plasmid" evidence="10 11">
    <name>pSfHH103e</name>
</geneLocation>
<dbReference type="EMBL" id="HE616899">
    <property type="protein sequence ID" value="CCF01122.1"/>
    <property type="molecule type" value="Genomic_DNA"/>
</dbReference>
<evidence type="ECO:0000256" key="3">
    <source>
        <dbReference type="ARBA" id="ARBA00022448"/>
    </source>
</evidence>
<dbReference type="GO" id="GO:0005886">
    <property type="term" value="C:plasma membrane"/>
    <property type="evidence" value="ECO:0007669"/>
    <property type="project" value="UniProtKB-SubCell"/>
</dbReference>
<evidence type="ECO:0000256" key="4">
    <source>
        <dbReference type="ARBA" id="ARBA00022475"/>
    </source>
</evidence>
<evidence type="ECO:0000256" key="2">
    <source>
        <dbReference type="ARBA" id="ARBA00007069"/>
    </source>
</evidence>
<dbReference type="CDD" id="cd06261">
    <property type="entry name" value="TM_PBP2"/>
    <property type="match status" value="1"/>
</dbReference>
<protein>
    <submittedName>
        <fullName evidence="10">Spermidine/putrescine ABC transporter permease protein</fullName>
    </submittedName>
</protein>
<dbReference type="PATRIC" id="fig|380.5.peg.6202"/>
<keyword evidence="10" id="KW-0614">Plasmid</keyword>
<dbReference type="Proteomes" id="UP000007735">
    <property type="component" value="Plasmid pSfHH103e"/>
</dbReference>
<name>G9AJ90_SINF1</name>
<dbReference type="AlphaFoldDB" id="G9AJ90"/>
<dbReference type="Gene3D" id="1.10.3720.10">
    <property type="entry name" value="MetI-like"/>
    <property type="match status" value="1"/>
</dbReference>
<dbReference type="PANTHER" id="PTHR42929">
    <property type="entry name" value="INNER MEMBRANE ABC TRANSPORTER PERMEASE PROTEIN YDCU-RELATED-RELATED"/>
    <property type="match status" value="1"/>
</dbReference>
<keyword evidence="6 8" id="KW-1133">Transmembrane helix</keyword>
<dbReference type="KEGG" id="sfh:SFHH103_06664"/>
<evidence type="ECO:0000256" key="5">
    <source>
        <dbReference type="ARBA" id="ARBA00022692"/>
    </source>
</evidence>
<feature type="transmembrane region" description="Helical" evidence="8">
    <location>
        <begin position="234"/>
        <end position="256"/>
    </location>
</feature>
<dbReference type="RefSeq" id="WP_014332752.1">
    <property type="nucleotide sequence ID" value="NC_016815.1"/>
</dbReference>
<gene>
    <name evidence="10" type="ordered locus">SFHH103_06664</name>
</gene>
<keyword evidence="5 8" id="KW-0812">Transmembrane</keyword>
<proteinExistence type="inferred from homology"/>
<organism evidence="10 11">
    <name type="scientific">Sinorhizobium fredii (strain HH103)</name>
    <dbReference type="NCBI Taxonomy" id="1117943"/>
    <lineage>
        <taxon>Bacteria</taxon>
        <taxon>Pseudomonadati</taxon>
        <taxon>Pseudomonadota</taxon>
        <taxon>Alphaproteobacteria</taxon>
        <taxon>Hyphomicrobiales</taxon>
        <taxon>Rhizobiaceae</taxon>
        <taxon>Sinorhizobium/Ensifer group</taxon>
        <taxon>Sinorhizobium</taxon>
    </lineage>
</organism>
<accession>G9AJ90</accession>
<evidence type="ECO:0000313" key="10">
    <source>
        <dbReference type="EMBL" id="CCF01122.1"/>
    </source>
</evidence>
<feature type="transmembrane region" description="Helical" evidence="8">
    <location>
        <begin position="381"/>
        <end position="404"/>
    </location>
</feature>
<dbReference type="GO" id="GO:0055085">
    <property type="term" value="P:transmembrane transport"/>
    <property type="evidence" value="ECO:0007669"/>
    <property type="project" value="InterPro"/>
</dbReference>
<dbReference type="PANTHER" id="PTHR42929:SF5">
    <property type="entry name" value="ABC TRANSPORTER PERMEASE PROTEIN"/>
    <property type="match status" value="1"/>
</dbReference>
<feature type="domain" description="ABC transmembrane type-1" evidence="9">
    <location>
        <begin position="198"/>
        <end position="404"/>
    </location>
</feature>
<dbReference type="InterPro" id="IPR000515">
    <property type="entry name" value="MetI-like"/>
</dbReference>
<evidence type="ECO:0000313" key="11">
    <source>
        <dbReference type="Proteomes" id="UP000007735"/>
    </source>
</evidence>
<evidence type="ECO:0000256" key="6">
    <source>
        <dbReference type="ARBA" id="ARBA00022989"/>
    </source>
</evidence>
<comment type="subcellular location">
    <subcellularLocation>
        <location evidence="1 8">Cell membrane</location>
        <topology evidence="1 8">Multi-pass membrane protein</topology>
    </subcellularLocation>
</comment>
<sequence length="416" mass="45216">MTASATLTGTVGNDGSLYRQVKRSQRRHLRNMLLLMAPSVVLVALFFVVPVALFMFRSVDNSDLLAKLPQTTSAMQAWDGKNLPPEAVYEAAFHDLKPMTEAQAAGVGRGLNYVLPGFRSLIVKTVNNLPDTLAAGQFQAGMTAIDARWSDPVYMATLRQQSGPLTLFQLLAAVDLRIDEDGNVVDVEGEAAVFRGLFLRTLGTSLVVTLLCLVIGYPVAHVMATASPSTARKLMLLVLVPFWTSLLVRTTAWVILLQTEGVVNNSLRWLGLIDEPLKLIYNQGGVYIAMVHVLLPYMILPLYSVMQNVQPNHLKAAASLGAGPLEVFRSIYFPLTMPGVAAGCLLVFVSSVGFYVTPALVGGPSDQMIGYFIAYFTNASVNWGLAAALGTYLLLMIALVYFVVGRLVGFDKLRIR</sequence>
<evidence type="ECO:0000259" key="9">
    <source>
        <dbReference type="PROSITE" id="PS50928"/>
    </source>
</evidence>
<dbReference type="Pfam" id="PF00528">
    <property type="entry name" value="BPD_transp_1"/>
    <property type="match status" value="1"/>
</dbReference>
<keyword evidence="7 8" id="KW-0472">Membrane</keyword>
<dbReference type="PROSITE" id="PS50928">
    <property type="entry name" value="ABC_TM1"/>
    <property type="match status" value="1"/>
</dbReference>
<evidence type="ECO:0000256" key="8">
    <source>
        <dbReference type="RuleBase" id="RU363032"/>
    </source>
</evidence>
<feature type="transmembrane region" description="Helical" evidence="8">
    <location>
        <begin position="32"/>
        <end position="56"/>
    </location>
</feature>
<dbReference type="InterPro" id="IPR035906">
    <property type="entry name" value="MetI-like_sf"/>
</dbReference>
<feature type="transmembrane region" description="Helical" evidence="8">
    <location>
        <begin position="286"/>
        <end position="305"/>
    </location>
</feature>
<evidence type="ECO:0000256" key="1">
    <source>
        <dbReference type="ARBA" id="ARBA00004651"/>
    </source>
</evidence>
<dbReference type="HOGENOM" id="CLU_039052_0_0_5"/>
<feature type="transmembrane region" description="Helical" evidence="8">
    <location>
        <begin position="339"/>
        <end position="361"/>
    </location>
</feature>
<dbReference type="SUPFAM" id="SSF161098">
    <property type="entry name" value="MetI-like"/>
    <property type="match status" value="1"/>
</dbReference>
<keyword evidence="4" id="KW-1003">Cell membrane</keyword>
<keyword evidence="3 8" id="KW-0813">Transport</keyword>